<comment type="caution">
    <text evidence="2">The sequence shown here is derived from an EMBL/GenBank/DDBJ whole genome shotgun (WGS) entry which is preliminary data.</text>
</comment>
<reference evidence="2" key="1">
    <citation type="submission" date="2020-10" db="EMBL/GenBank/DDBJ databases">
        <authorList>
            <person name="Gilroy R."/>
        </authorList>
    </citation>
    <scope>NUCLEOTIDE SEQUENCE</scope>
    <source>
        <strain evidence="2">ChiHcec3-6078</strain>
    </source>
</reference>
<proteinExistence type="predicted"/>
<reference evidence="2" key="2">
    <citation type="journal article" date="2021" name="PeerJ">
        <title>Extensive microbial diversity within the chicken gut microbiome revealed by metagenomics and culture.</title>
        <authorList>
            <person name="Gilroy R."/>
            <person name="Ravi A."/>
            <person name="Getino M."/>
            <person name="Pursley I."/>
            <person name="Horton D.L."/>
            <person name="Alikhan N.F."/>
            <person name="Baker D."/>
            <person name="Gharbi K."/>
            <person name="Hall N."/>
            <person name="Watson M."/>
            <person name="Adriaenssens E.M."/>
            <person name="Foster-Nyarko E."/>
            <person name="Jarju S."/>
            <person name="Secka A."/>
            <person name="Antonio M."/>
            <person name="Oren A."/>
            <person name="Chaudhuri R.R."/>
            <person name="La Ragione R."/>
            <person name="Hildebrand F."/>
            <person name="Pallen M.J."/>
        </authorList>
    </citation>
    <scope>NUCLEOTIDE SEQUENCE</scope>
    <source>
        <strain evidence="2">ChiHcec3-6078</strain>
    </source>
</reference>
<dbReference type="GO" id="GO:0016810">
    <property type="term" value="F:hydrolase activity, acting on carbon-nitrogen (but not peptide) bonds"/>
    <property type="evidence" value="ECO:0007669"/>
    <property type="project" value="InterPro"/>
</dbReference>
<accession>A0A9D1I235</accession>
<dbReference type="Gene3D" id="3.10.310.70">
    <property type="match status" value="1"/>
</dbReference>
<dbReference type="InterPro" id="IPR032466">
    <property type="entry name" value="Metal_Hydrolase"/>
</dbReference>
<sequence length="508" mass="56733">MYSLLFKNGNILTMDGQMSVKRWLAVDEHGKIAALGDRDDFPEAAGDIIDLKGRTLMPGIIDSHVHSSMSGIDFNGIDLSGIDSCQGVLDAVEAYCRGEKSPRLICGWNMNLKDGMTDKRLPTRYELDEVTGEHTVMLVFWTAHGGVMNSRAVERARLPEEFRYVEKDGYFNRDDVSFYVIGAIYALHSEAEFKQIYMDLGNKCAAYGITTIGALDGMMVKDDMDVEIILKIHDQLPVEWVNYTQTFDYEKVLGYGLPRIGGCLTIDGSPPQLTAAYFDSYPCAPYTRGLLEYSDKHLYDFITECTKRGLQCAFHAIGDRAVDQIVRVYQQVDKEIGIRENRHRVEHFSLASDEIIEAAAEMGLVAVPQPAIGNALDLGEKGNGFEAFVSPEKAQRHENFNYLIKGGLTVAGSSDSPCSPLDPFAGIDAVVNAHNPARRASMDTALQMYTRNGAYVCRKEKEIGSLEPGKYADMIILDKSPYDVHERIDRETLKVMETFKRGRSIFKM</sequence>
<dbReference type="Gene3D" id="3.20.20.140">
    <property type="entry name" value="Metal-dependent hydrolases"/>
    <property type="match status" value="1"/>
</dbReference>
<dbReference type="SUPFAM" id="SSF51556">
    <property type="entry name" value="Metallo-dependent hydrolases"/>
    <property type="match status" value="1"/>
</dbReference>
<gene>
    <name evidence="2" type="ORF">IAC50_03360</name>
</gene>
<dbReference type="AlphaFoldDB" id="A0A9D1I235"/>
<dbReference type="InterPro" id="IPR011059">
    <property type="entry name" value="Metal-dep_hydrolase_composite"/>
</dbReference>
<dbReference type="SUPFAM" id="SSF51338">
    <property type="entry name" value="Composite domain of metallo-dependent hydrolases"/>
    <property type="match status" value="1"/>
</dbReference>
<dbReference type="Gene3D" id="2.30.40.10">
    <property type="entry name" value="Urease, subunit C, domain 1"/>
    <property type="match status" value="1"/>
</dbReference>
<dbReference type="PANTHER" id="PTHR22642">
    <property type="entry name" value="IMIDAZOLONEPROPIONASE"/>
    <property type="match status" value="1"/>
</dbReference>
<feature type="domain" description="Amidohydrolase 3" evidence="1">
    <location>
        <begin position="47"/>
        <end position="505"/>
    </location>
</feature>
<organism evidence="2 3">
    <name type="scientific">Candidatus Allocopromorpha excrementigallinarum</name>
    <dbReference type="NCBI Taxonomy" id="2840742"/>
    <lineage>
        <taxon>Bacteria</taxon>
        <taxon>Bacillati</taxon>
        <taxon>Bacillota</taxon>
        <taxon>Clostridia</taxon>
        <taxon>Eubacteriales</taxon>
        <taxon>Eubacteriaceae</taxon>
        <taxon>Eubacteriaceae incertae sedis</taxon>
        <taxon>Candidatus Allocopromorpha</taxon>
    </lineage>
</organism>
<dbReference type="InterPro" id="IPR013108">
    <property type="entry name" value="Amidohydro_3"/>
</dbReference>
<evidence type="ECO:0000313" key="3">
    <source>
        <dbReference type="Proteomes" id="UP000824090"/>
    </source>
</evidence>
<dbReference type="PANTHER" id="PTHR22642:SF22">
    <property type="entry name" value="EXOENZYMES REGULATORY PROTEIN AEPA"/>
    <property type="match status" value="1"/>
</dbReference>
<name>A0A9D1I235_9FIRM</name>
<protein>
    <submittedName>
        <fullName evidence="2">Amidohydrolase family protein</fullName>
    </submittedName>
</protein>
<dbReference type="Pfam" id="PF07969">
    <property type="entry name" value="Amidohydro_3"/>
    <property type="match status" value="1"/>
</dbReference>
<evidence type="ECO:0000313" key="2">
    <source>
        <dbReference type="EMBL" id="HIU25525.1"/>
    </source>
</evidence>
<evidence type="ECO:0000259" key="1">
    <source>
        <dbReference type="Pfam" id="PF07969"/>
    </source>
</evidence>
<dbReference type="Proteomes" id="UP000824090">
    <property type="component" value="Unassembled WGS sequence"/>
</dbReference>
<dbReference type="EMBL" id="DVMP01000069">
    <property type="protein sequence ID" value="HIU25525.1"/>
    <property type="molecule type" value="Genomic_DNA"/>
</dbReference>